<dbReference type="InterPro" id="IPR025877">
    <property type="entry name" value="MobA-like_NTP_Trfase"/>
</dbReference>
<keyword evidence="2 8" id="KW-0808">Transferase</keyword>
<feature type="domain" description="MobA-like NTP transferase" evidence="9">
    <location>
        <begin position="197"/>
        <end position="337"/>
    </location>
</feature>
<dbReference type="PANTHER" id="PTHR19136:SF81">
    <property type="entry name" value="MOLYBDENUM COFACTOR GUANYLYLTRANSFERASE"/>
    <property type="match status" value="1"/>
</dbReference>
<keyword evidence="1 8" id="KW-0963">Cytoplasm</keyword>
<feature type="binding site" evidence="8">
    <location>
        <position position="254"/>
    </location>
    <ligand>
        <name>GTP</name>
        <dbReference type="ChEBI" id="CHEBI:37565"/>
    </ligand>
</feature>
<feature type="binding site" evidence="8">
    <location>
        <begin position="200"/>
        <end position="202"/>
    </location>
    <ligand>
        <name>GTP</name>
        <dbReference type="ChEBI" id="CHEBI:37565"/>
    </ligand>
</feature>
<keyword evidence="11" id="KW-1185">Reference proteome</keyword>
<evidence type="ECO:0000313" key="11">
    <source>
        <dbReference type="Proteomes" id="UP001300692"/>
    </source>
</evidence>
<evidence type="ECO:0000313" key="10">
    <source>
        <dbReference type="EMBL" id="MCV9386929.1"/>
    </source>
</evidence>
<feature type="binding site" evidence="8">
    <location>
        <position position="212"/>
    </location>
    <ligand>
        <name>GTP</name>
        <dbReference type="ChEBI" id="CHEBI:37565"/>
    </ligand>
</feature>
<comment type="cofactor">
    <cofactor evidence="8">
        <name>Mg(2+)</name>
        <dbReference type="ChEBI" id="CHEBI:18420"/>
    </cofactor>
</comment>
<dbReference type="HAMAP" id="MF_00316">
    <property type="entry name" value="MobA"/>
    <property type="match status" value="1"/>
</dbReference>
<accession>A0ABT3CTR9</accession>
<sequence length="379" mass="42986">MTKKHQKHAKIAKPNFGEFARNEFSILGTPCGEIKKIANIISQSLSSDYKIAYADADHKSADDQSNLTGSTLAKGNTMEYVDKIDFHRFDHQGEMNPWLFRPYFDQMDLVIVNGNHFPAKQQIVVLDPKKPLEKKLHKLTHVALILTTESQTAIPDYLKEHLSKQEEDVPCHSLADEKALIDWVKHYLSSSMALINGLVLAGGKSERMQKDKTLIAYHGKAQKEHMYDLLSQLSQETYYSIREDQEENEACIKDSFVGLGPYGAILSAFRSNPNRAWLVTASDQPFLDESVLELLISKRNPSKVATAFYNPETDFPEPLITIWEPRAYPLLLQFLSQGYSCPRKVLINTDIELVKLEDASVLRNVNTPEEYEQAVKEIG</sequence>
<dbReference type="Gene3D" id="3.90.550.10">
    <property type="entry name" value="Spore Coat Polysaccharide Biosynthesis Protein SpsA, Chain A"/>
    <property type="match status" value="1"/>
</dbReference>
<keyword evidence="5 8" id="KW-0460">Magnesium</keyword>
<keyword evidence="3 8" id="KW-0479">Metal-binding</keyword>
<dbReference type="PANTHER" id="PTHR19136">
    <property type="entry name" value="MOLYBDENUM COFACTOR GUANYLYLTRANSFERASE"/>
    <property type="match status" value="1"/>
</dbReference>
<evidence type="ECO:0000256" key="1">
    <source>
        <dbReference type="ARBA" id="ARBA00022490"/>
    </source>
</evidence>
<dbReference type="Proteomes" id="UP001300692">
    <property type="component" value="Unassembled WGS sequence"/>
</dbReference>
<dbReference type="EMBL" id="JAOYOD010000001">
    <property type="protein sequence ID" value="MCV9386929.1"/>
    <property type="molecule type" value="Genomic_DNA"/>
</dbReference>
<evidence type="ECO:0000256" key="6">
    <source>
        <dbReference type="ARBA" id="ARBA00023134"/>
    </source>
</evidence>
<evidence type="ECO:0000256" key="3">
    <source>
        <dbReference type="ARBA" id="ARBA00022723"/>
    </source>
</evidence>
<feature type="binding site" evidence="8">
    <location>
        <position position="283"/>
    </location>
    <ligand>
        <name>Mg(2+)</name>
        <dbReference type="ChEBI" id="CHEBI:18420"/>
    </ligand>
</feature>
<dbReference type="GO" id="GO:0016740">
    <property type="term" value="F:transferase activity"/>
    <property type="evidence" value="ECO:0007669"/>
    <property type="project" value="UniProtKB-KW"/>
</dbReference>
<organism evidence="10 11">
    <name type="scientific">Reichenbachiella ulvae</name>
    <dbReference type="NCBI Taxonomy" id="2980104"/>
    <lineage>
        <taxon>Bacteria</taxon>
        <taxon>Pseudomonadati</taxon>
        <taxon>Bacteroidota</taxon>
        <taxon>Cytophagia</taxon>
        <taxon>Cytophagales</taxon>
        <taxon>Reichenbachiellaceae</taxon>
        <taxon>Reichenbachiella</taxon>
    </lineage>
</organism>
<comment type="catalytic activity">
    <reaction evidence="8">
        <text>Mo-molybdopterin + GTP + H(+) = Mo-molybdopterin guanine dinucleotide + diphosphate</text>
        <dbReference type="Rhea" id="RHEA:34243"/>
        <dbReference type="ChEBI" id="CHEBI:15378"/>
        <dbReference type="ChEBI" id="CHEBI:33019"/>
        <dbReference type="ChEBI" id="CHEBI:37565"/>
        <dbReference type="ChEBI" id="CHEBI:71302"/>
        <dbReference type="ChEBI" id="CHEBI:71310"/>
        <dbReference type="EC" id="2.7.7.77"/>
    </reaction>
</comment>
<comment type="similarity">
    <text evidence="8">Belongs to the MobA family.</text>
</comment>
<dbReference type="SUPFAM" id="SSF53448">
    <property type="entry name" value="Nucleotide-diphospho-sugar transferases"/>
    <property type="match status" value="1"/>
</dbReference>
<evidence type="ECO:0000256" key="8">
    <source>
        <dbReference type="HAMAP-Rule" id="MF_00316"/>
    </source>
</evidence>
<comment type="domain">
    <text evidence="8">The N-terminal domain determines nucleotide recognition and specific binding, while the C-terminal domain determines the specific binding to the target protein.</text>
</comment>
<keyword evidence="6 8" id="KW-0342">GTP-binding</keyword>
<dbReference type="Pfam" id="PF12804">
    <property type="entry name" value="NTP_transf_3"/>
    <property type="match status" value="1"/>
</dbReference>
<protein>
    <recommendedName>
        <fullName evidence="8">Probable molybdenum cofactor guanylyltransferase</fullName>
        <shortName evidence="8">MoCo guanylyltransferase</shortName>
        <ecNumber evidence="8">2.7.7.77</ecNumber>
    </recommendedName>
    <alternativeName>
        <fullName evidence="8">GTP:molybdopterin guanylyltransferase</fullName>
    </alternativeName>
    <alternativeName>
        <fullName evidence="8">Mo-MPT guanylyltransferase</fullName>
    </alternativeName>
    <alternativeName>
        <fullName evidence="8">Molybdopterin guanylyltransferase</fullName>
    </alternativeName>
    <alternativeName>
        <fullName evidence="8">Molybdopterin-guanine dinucleotide synthase</fullName>
        <shortName evidence="8">MGD synthase</shortName>
    </alternativeName>
</protein>
<keyword evidence="4 8" id="KW-0547">Nucleotide-binding</keyword>
<dbReference type="RefSeq" id="WP_264137760.1">
    <property type="nucleotide sequence ID" value="NZ_JAOYOD010000001.1"/>
</dbReference>
<feature type="binding site" evidence="8">
    <location>
        <position position="283"/>
    </location>
    <ligand>
        <name>GTP</name>
        <dbReference type="ChEBI" id="CHEBI:37565"/>
    </ligand>
</feature>
<dbReference type="InterPro" id="IPR013482">
    <property type="entry name" value="Molybde_CF_guanTrfase"/>
</dbReference>
<gene>
    <name evidence="8" type="primary">mobA</name>
    <name evidence="10" type="ORF">N7U62_09665</name>
</gene>
<dbReference type="CDD" id="cd02503">
    <property type="entry name" value="MobA"/>
    <property type="match status" value="1"/>
</dbReference>
<comment type="function">
    <text evidence="8">Transfers a GMP moiety from GTP to Mo-molybdopterin (Mo-MPT) cofactor (Moco or molybdenum cofactor) to form Mo-molybdopterin guanine dinucleotide (Mo-MGD) cofactor.</text>
</comment>
<comment type="caution">
    <text evidence="8">Lacks conserved residue(s) required for the propagation of feature annotation.</text>
</comment>
<proteinExistence type="inferred from homology"/>
<evidence type="ECO:0000256" key="2">
    <source>
        <dbReference type="ARBA" id="ARBA00022679"/>
    </source>
</evidence>
<reference evidence="10 11" key="1">
    <citation type="submission" date="2022-10" db="EMBL/GenBank/DDBJ databases">
        <title>Comparative genomics and taxonomic characterization of three novel marine species of genus Reichenbachiella exhibiting antioxidant and polysaccharide degradation activities.</title>
        <authorList>
            <person name="Muhammad N."/>
            <person name="Lee Y.-J."/>
            <person name="Ko J."/>
            <person name="Kim S.-G."/>
        </authorList>
    </citation>
    <scope>NUCLEOTIDE SEQUENCE [LARGE SCALE GENOMIC DNA]</scope>
    <source>
        <strain evidence="10 11">ABR2-5</strain>
    </source>
</reference>
<evidence type="ECO:0000256" key="5">
    <source>
        <dbReference type="ARBA" id="ARBA00022842"/>
    </source>
</evidence>
<evidence type="ECO:0000256" key="4">
    <source>
        <dbReference type="ARBA" id="ARBA00022741"/>
    </source>
</evidence>
<comment type="caution">
    <text evidence="10">The sequence shown here is derived from an EMBL/GenBank/DDBJ whole genome shotgun (WGS) entry which is preliminary data.</text>
</comment>
<dbReference type="InterPro" id="IPR029044">
    <property type="entry name" value="Nucleotide-diphossugar_trans"/>
</dbReference>
<keyword evidence="7 8" id="KW-0501">Molybdenum cofactor biosynthesis</keyword>
<name>A0ABT3CTR9_9BACT</name>
<evidence type="ECO:0000259" key="9">
    <source>
        <dbReference type="Pfam" id="PF12804"/>
    </source>
</evidence>
<dbReference type="EC" id="2.7.7.77" evidence="8"/>
<comment type="subcellular location">
    <subcellularLocation>
        <location evidence="8">Cytoplasm</location>
    </subcellularLocation>
</comment>
<evidence type="ECO:0000256" key="7">
    <source>
        <dbReference type="ARBA" id="ARBA00023150"/>
    </source>
</evidence>